<dbReference type="InterPro" id="IPR017853">
    <property type="entry name" value="GH"/>
</dbReference>
<proteinExistence type="predicted"/>
<comment type="caution">
    <text evidence="1">The sequence shown here is derived from an EMBL/GenBank/DDBJ whole genome shotgun (WGS) entry which is preliminary data.</text>
</comment>
<gene>
    <name evidence="1" type="ORF">HNR67_000330</name>
</gene>
<sequence>MSVRFGVNYTPARGWFFHWLDFDLDAVRRDLDSIAGLGLDHIRVFPLWPVFQPNRNLVRANAIRDLLAVVDAAAERGLDVAVDGLQGHLSSFDFRPSWTVSWHRRNMFTDPDVVAGEAFYLNTLATALADRPNFLGMTLGNEVNQFSDKPHPDPDPVGVDEAESWLHRLLAACEDGAPGKFHTHCAYDAVWLQDGHPFTPAHAARIGAATNVHSWVFNGTAQRYGGDSAATAHYAEYQVELAAAWATDPAHPVWLQEVGAPAPHIPAERAGEFAAATVANALSCPNLWGITWWCSHDVSRELADFPELEYGLGLFTNDNQRKPAGQAIADAVAAQKTAPAQRIPRKTALVLDVGDEHTAPARSTCGPGGEFFEAWLRLARQGARPAVVRASVAHDAEHLAARGISEVVHVPDVWSSKHA</sequence>
<dbReference type="AlphaFoldDB" id="A0A7W7FQK1"/>
<dbReference type="EMBL" id="JACHMH010000001">
    <property type="protein sequence ID" value="MBB4674212.1"/>
    <property type="molecule type" value="Genomic_DNA"/>
</dbReference>
<name>A0A7W7FQK1_9PSEU</name>
<dbReference type="SUPFAM" id="SSF51445">
    <property type="entry name" value="(Trans)glycosidases"/>
    <property type="match status" value="1"/>
</dbReference>
<evidence type="ECO:0000313" key="1">
    <source>
        <dbReference type="EMBL" id="MBB4674212.1"/>
    </source>
</evidence>
<keyword evidence="2" id="KW-1185">Reference proteome</keyword>
<dbReference type="Gene3D" id="3.20.20.80">
    <property type="entry name" value="Glycosidases"/>
    <property type="match status" value="1"/>
</dbReference>
<reference evidence="1 2" key="1">
    <citation type="submission" date="2020-08" db="EMBL/GenBank/DDBJ databases">
        <title>Sequencing the genomes of 1000 actinobacteria strains.</title>
        <authorList>
            <person name="Klenk H.-P."/>
        </authorList>
    </citation>
    <scope>NUCLEOTIDE SEQUENCE [LARGE SCALE GENOMIC DNA]</scope>
    <source>
        <strain evidence="1 2">DSM 44230</strain>
    </source>
</reference>
<accession>A0A7W7FQK1</accession>
<evidence type="ECO:0008006" key="3">
    <source>
        <dbReference type="Google" id="ProtNLM"/>
    </source>
</evidence>
<protein>
    <recommendedName>
        <fullName evidence="3">Glycosyl hydrolase</fullName>
    </recommendedName>
</protein>
<evidence type="ECO:0000313" key="2">
    <source>
        <dbReference type="Proteomes" id="UP000533598"/>
    </source>
</evidence>
<organism evidence="1 2">
    <name type="scientific">Crossiella cryophila</name>
    <dbReference type="NCBI Taxonomy" id="43355"/>
    <lineage>
        <taxon>Bacteria</taxon>
        <taxon>Bacillati</taxon>
        <taxon>Actinomycetota</taxon>
        <taxon>Actinomycetes</taxon>
        <taxon>Pseudonocardiales</taxon>
        <taxon>Pseudonocardiaceae</taxon>
        <taxon>Crossiella</taxon>
    </lineage>
</organism>
<dbReference type="Proteomes" id="UP000533598">
    <property type="component" value="Unassembled WGS sequence"/>
</dbReference>